<dbReference type="AlphaFoldDB" id="R4Z7I5"/>
<reference evidence="9 10" key="1">
    <citation type="journal article" date="2013" name="ISME J.">
        <title>Metabolic model for the filamentous 'Candidatus Microthrix parvicella' based on genomic and metagenomic analyses.</title>
        <authorList>
            <person name="Jon McIlroy S."/>
            <person name="Kristiansen R."/>
            <person name="Albertsen M."/>
            <person name="Michael Karst S."/>
            <person name="Rossetti S."/>
            <person name="Lund Nielsen J."/>
            <person name="Tandoi V."/>
            <person name="James Seviour R."/>
            <person name="Nielsen P.H."/>
        </authorList>
    </citation>
    <scope>NUCLEOTIDE SEQUENCE [LARGE SCALE GENOMIC DNA]</scope>
    <source>
        <strain evidence="9 10">RN1</strain>
    </source>
</reference>
<dbReference type="GO" id="GO:0005886">
    <property type="term" value="C:plasma membrane"/>
    <property type="evidence" value="ECO:0007669"/>
    <property type="project" value="UniProtKB-SubCell"/>
</dbReference>
<evidence type="ECO:0000313" key="9">
    <source>
        <dbReference type="EMBL" id="CCM65567.1"/>
    </source>
</evidence>
<dbReference type="NCBIfam" id="TIGR03426">
    <property type="entry name" value="shape_MreD"/>
    <property type="match status" value="1"/>
</dbReference>
<name>R4Z7I5_9ACTN</name>
<dbReference type="RefSeq" id="WP_012230380.1">
    <property type="nucleotide sequence ID" value="NZ_HG422565.1"/>
</dbReference>
<dbReference type="OrthoDB" id="3473300at2"/>
<feature type="transmembrane region" description="Helical" evidence="8">
    <location>
        <begin position="136"/>
        <end position="158"/>
    </location>
</feature>
<evidence type="ECO:0000256" key="2">
    <source>
        <dbReference type="ARBA" id="ARBA00007776"/>
    </source>
</evidence>
<protein>
    <submittedName>
        <fullName evidence="9">Uncharacterized protein</fullName>
    </submittedName>
</protein>
<dbReference type="Pfam" id="PF04093">
    <property type="entry name" value="MreD"/>
    <property type="match status" value="1"/>
</dbReference>
<accession>R4Z7I5</accession>
<comment type="similarity">
    <text evidence="2">Belongs to the MreD family.</text>
</comment>
<comment type="subcellular location">
    <subcellularLocation>
        <location evidence="1">Cell membrane</location>
        <topology evidence="1">Multi-pass membrane protein</topology>
    </subcellularLocation>
</comment>
<dbReference type="eggNOG" id="COG2891">
    <property type="taxonomic scope" value="Bacteria"/>
</dbReference>
<proteinExistence type="inferred from homology"/>
<evidence type="ECO:0000256" key="6">
    <source>
        <dbReference type="ARBA" id="ARBA00022989"/>
    </source>
</evidence>
<keyword evidence="5" id="KW-0133">Cell shape</keyword>
<keyword evidence="3" id="KW-1003">Cell membrane</keyword>
<evidence type="ECO:0000256" key="8">
    <source>
        <dbReference type="SAM" id="Phobius"/>
    </source>
</evidence>
<keyword evidence="7 8" id="KW-0472">Membrane</keyword>
<evidence type="ECO:0000256" key="3">
    <source>
        <dbReference type="ARBA" id="ARBA00022475"/>
    </source>
</evidence>
<dbReference type="STRING" id="1229780.BN381_80097"/>
<evidence type="ECO:0000256" key="7">
    <source>
        <dbReference type="ARBA" id="ARBA00023136"/>
    </source>
</evidence>
<dbReference type="HOGENOM" id="CLU_1591556_0_0_11"/>
<sequence>MSWNARGRYALVLASMTVLQLGLFSDLRIGGVHPDITLLVAVVSGLVAGPRRGAVIGFWAGLLIDPVLPTPLGMTALVWATVGFAAGMAEELINSHTPLGLSLFVLGGSAGGSLMYAVVGQLFGAQTLTGNDVGRVVGLISATNALLALPTIAVVEWAEESRSNITR</sequence>
<evidence type="ECO:0000256" key="5">
    <source>
        <dbReference type="ARBA" id="ARBA00022960"/>
    </source>
</evidence>
<organism evidence="9 10">
    <name type="scientific">Candidatus Neomicrothrix parvicella RN1</name>
    <dbReference type="NCBI Taxonomy" id="1229780"/>
    <lineage>
        <taxon>Bacteria</taxon>
        <taxon>Bacillati</taxon>
        <taxon>Actinomycetota</taxon>
        <taxon>Acidimicrobiia</taxon>
        <taxon>Acidimicrobiales</taxon>
        <taxon>Microthrixaceae</taxon>
        <taxon>Candidatus Neomicrothrix</taxon>
    </lineage>
</organism>
<feature type="transmembrane region" description="Helical" evidence="8">
    <location>
        <begin position="72"/>
        <end position="89"/>
    </location>
</feature>
<dbReference type="InterPro" id="IPR007227">
    <property type="entry name" value="Cell_shape_determining_MreD"/>
</dbReference>
<dbReference type="EMBL" id="CANL01000078">
    <property type="protein sequence ID" value="CCM65567.1"/>
    <property type="molecule type" value="Genomic_DNA"/>
</dbReference>
<evidence type="ECO:0000256" key="4">
    <source>
        <dbReference type="ARBA" id="ARBA00022692"/>
    </source>
</evidence>
<keyword evidence="6 8" id="KW-1133">Transmembrane helix</keyword>
<feature type="transmembrane region" description="Helical" evidence="8">
    <location>
        <begin position="101"/>
        <end position="124"/>
    </location>
</feature>
<dbReference type="Proteomes" id="UP000018291">
    <property type="component" value="Unassembled WGS sequence"/>
</dbReference>
<gene>
    <name evidence="9" type="ORF">BN381_80097</name>
</gene>
<evidence type="ECO:0000313" key="10">
    <source>
        <dbReference type="Proteomes" id="UP000018291"/>
    </source>
</evidence>
<keyword evidence="10" id="KW-1185">Reference proteome</keyword>
<evidence type="ECO:0000256" key="1">
    <source>
        <dbReference type="ARBA" id="ARBA00004651"/>
    </source>
</evidence>
<feature type="transmembrane region" description="Helical" evidence="8">
    <location>
        <begin position="6"/>
        <end position="24"/>
    </location>
</feature>
<comment type="caution">
    <text evidence="9">The sequence shown here is derived from an EMBL/GenBank/DDBJ whole genome shotgun (WGS) entry which is preliminary data.</text>
</comment>
<keyword evidence="4 8" id="KW-0812">Transmembrane</keyword>
<dbReference type="GO" id="GO:0008360">
    <property type="term" value="P:regulation of cell shape"/>
    <property type="evidence" value="ECO:0007669"/>
    <property type="project" value="UniProtKB-KW"/>
</dbReference>